<keyword evidence="2" id="KW-1185">Reference proteome</keyword>
<dbReference type="RefSeq" id="WP_329774796.1">
    <property type="nucleotide sequence ID" value="NZ_JAYDYW010000005.1"/>
</dbReference>
<comment type="caution">
    <text evidence="1">The sequence shown here is derived from an EMBL/GenBank/DDBJ whole genome shotgun (WGS) entry which is preliminary data.</text>
</comment>
<gene>
    <name evidence="1" type="ORF">SNR37_002932</name>
</gene>
<dbReference type="InterPro" id="IPR025091">
    <property type="entry name" value="DUF4019"/>
</dbReference>
<reference evidence="2" key="1">
    <citation type="submission" date="2023-07" db="EMBL/GenBank/DDBJ databases">
        <title>Draft genome sequence of Agarivorans aestuarii strain ZMCS4, a CAZymes producing bacteria isolated from the marine brown algae Clodostephus spongiosus.</title>
        <authorList>
            <person name="Lorente B."/>
            <person name="Cabral C."/>
            <person name="Frias J."/>
            <person name="Faria J."/>
            <person name="Toubarro D."/>
        </authorList>
    </citation>
    <scope>NUCLEOTIDE SEQUENCE [LARGE SCALE GENOMIC DNA]</scope>
    <source>
        <strain evidence="2">ZMCS4</strain>
    </source>
</reference>
<dbReference type="Pfam" id="PF13211">
    <property type="entry name" value="DUF4019"/>
    <property type="match status" value="1"/>
</dbReference>
<proteinExistence type="predicted"/>
<organism evidence="1 2">
    <name type="scientific">Agarivorans aestuarii</name>
    <dbReference type="NCBI Taxonomy" id="1563703"/>
    <lineage>
        <taxon>Bacteria</taxon>
        <taxon>Pseudomonadati</taxon>
        <taxon>Pseudomonadota</taxon>
        <taxon>Gammaproteobacteria</taxon>
        <taxon>Alteromonadales</taxon>
        <taxon>Alteromonadaceae</taxon>
        <taxon>Agarivorans</taxon>
    </lineage>
</organism>
<name>A0ABU7G2B9_9ALTE</name>
<dbReference type="EMBL" id="JAYDYW010000005">
    <property type="protein sequence ID" value="MEE1673508.1"/>
    <property type="molecule type" value="Genomic_DNA"/>
</dbReference>
<protein>
    <submittedName>
        <fullName evidence="1">DUF4019 domain-containing protein</fullName>
    </submittedName>
</protein>
<evidence type="ECO:0000313" key="1">
    <source>
        <dbReference type="EMBL" id="MEE1673508.1"/>
    </source>
</evidence>
<accession>A0ABU7G2B9</accession>
<sequence length="121" mass="13831">MRITPDLKLKALEVALSWLHLIDLSHYAKAYSISAPYFRSQITLGELSKRIIKVNQQIGETTNRTLKSTHHICKVPNAPVGDYVIIEFELETELQPNVIETITPAFEDGQWKICGYYLSVR</sequence>
<dbReference type="Proteomes" id="UP001310248">
    <property type="component" value="Unassembled WGS sequence"/>
</dbReference>
<evidence type="ECO:0000313" key="2">
    <source>
        <dbReference type="Proteomes" id="UP001310248"/>
    </source>
</evidence>